<name>A0A7W8HD10_9FIRM</name>
<evidence type="ECO:0000313" key="5">
    <source>
        <dbReference type="EMBL" id="MBB5266113.1"/>
    </source>
</evidence>
<evidence type="ECO:0000256" key="3">
    <source>
        <dbReference type="ARBA" id="ARBA00023163"/>
    </source>
</evidence>
<dbReference type="InterPro" id="IPR018060">
    <property type="entry name" value="HTH_AraC"/>
</dbReference>
<accession>A0A7W8HD10</accession>
<evidence type="ECO:0000256" key="2">
    <source>
        <dbReference type="ARBA" id="ARBA00023125"/>
    </source>
</evidence>
<dbReference type="InterPro" id="IPR018062">
    <property type="entry name" value="HTH_AraC-typ_CS"/>
</dbReference>
<dbReference type="PROSITE" id="PS00041">
    <property type="entry name" value="HTH_ARAC_FAMILY_1"/>
    <property type="match status" value="1"/>
</dbReference>
<keyword evidence="2 5" id="KW-0238">DNA-binding</keyword>
<dbReference type="Gene3D" id="2.60.120.10">
    <property type="entry name" value="Jelly Rolls"/>
    <property type="match status" value="1"/>
</dbReference>
<dbReference type="Proteomes" id="UP000543642">
    <property type="component" value="Unassembled WGS sequence"/>
</dbReference>
<organism evidence="5 6">
    <name type="scientific">Catenibacillus scindens</name>
    <dbReference type="NCBI Taxonomy" id="673271"/>
    <lineage>
        <taxon>Bacteria</taxon>
        <taxon>Bacillati</taxon>
        <taxon>Bacillota</taxon>
        <taxon>Clostridia</taxon>
        <taxon>Lachnospirales</taxon>
        <taxon>Lachnospiraceae</taxon>
        <taxon>Catenibacillus</taxon>
    </lineage>
</organism>
<dbReference type="PANTHER" id="PTHR43280:SF2">
    <property type="entry name" value="HTH-TYPE TRANSCRIPTIONAL REGULATOR EXSA"/>
    <property type="match status" value="1"/>
</dbReference>
<dbReference type="EMBL" id="JACHFW010000019">
    <property type="protein sequence ID" value="MBB5266113.1"/>
    <property type="molecule type" value="Genomic_DNA"/>
</dbReference>
<dbReference type="SMART" id="SM00342">
    <property type="entry name" value="HTH_ARAC"/>
    <property type="match status" value="1"/>
</dbReference>
<dbReference type="SUPFAM" id="SSF51215">
    <property type="entry name" value="Regulatory protein AraC"/>
    <property type="match status" value="1"/>
</dbReference>
<keyword evidence="1" id="KW-0805">Transcription regulation</keyword>
<evidence type="ECO:0000256" key="1">
    <source>
        <dbReference type="ARBA" id="ARBA00023015"/>
    </source>
</evidence>
<dbReference type="GO" id="GO:0043565">
    <property type="term" value="F:sequence-specific DNA binding"/>
    <property type="evidence" value="ECO:0007669"/>
    <property type="project" value="InterPro"/>
</dbReference>
<sequence>MNISEYQNYHETKSHTDSRFPYNTYLCSIPLDFTHVPLHWHSELELIVIKRGRGIVSVDLNRHYVCAGDVVLIRPGQLHSIEQEKHYCVEYENIILKPELLISGPDDLCAIRFIQPLLDGRIPAQTHFTSATPYFSEISQNIRQIDLLCDARPEGYQLAVKGYLFQLFFVLISNQKKKGEDSPSQKKTLEKMKTILKYVEENYSQHVTIDDMAKLTYYSKSHFMKFFKGHMGISFIEYLNDYRLTMAERMLRFSDASILGIAESCGFENLSYFNRIFKRKYGQSPGKWRSLYGE</sequence>
<dbReference type="PRINTS" id="PR00032">
    <property type="entry name" value="HTHARAC"/>
</dbReference>
<dbReference type="GO" id="GO:0016853">
    <property type="term" value="F:isomerase activity"/>
    <property type="evidence" value="ECO:0007669"/>
    <property type="project" value="UniProtKB-KW"/>
</dbReference>
<dbReference type="Pfam" id="PF02311">
    <property type="entry name" value="AraC_binding"/>
    <property type="match status" value="1"/>
</dbReference>
<keyword evidence="5" id="KW-0413">Isomerase</keyword>
<dbReference type="GO" id="GO:0003700">
    <property type="term" value="F:DNA-binding transcription factor activity"/>
    <property type="evidence" value="ECO:0007669"/>
    <property type="project" value="InterPro"/>
</dbReference>
<dbReference type="AlphaFoldDB" id="A0A7W8HD10"/>
<dbReference type="InterPro" id="IPR020449">
    <property type="entry name" value="Tscrpt_reg_AraC-type_HTH"/>
</dbReference>
<dbReference type="InterPro" id="IPR003313">
    <property type="entry name" value="AraC-bd"/>
</dbReference>
<reference evidence="5 6" key="1">
    <citation type="submission" date="2020-08" db="EMBL/GenBank/DDBJ databases">
        <title>Genomic Encyclopedia of Type Strains, Phase IV (KMG-IV): sequencing the most valuable type-strain genomes for metagenomic binning, comparative biology and taxonomic classification.</title>
        <authorList>
            <person name="Goeker M."/>
        </authorList>
    </citation>
    <scope>NUCLEOTIDE SEQUENCE [LARGE SCALE GENOMIC DNA]</scope>
    <source>
        <strain evidence="5 6">DSM 106146</strain>
    </source>
</reference>
<dbReference type="PANTHER" id="PTHR43280">
    <property type="entry name" value="ARAC-FAMILY TRANSCRIPTIONAL REGULATOR"/>
    <property type="match status" value="1"/>
</dbReference>
<keyword evidence="3" id="KW-0804">Transcription</keyword>
<keyword evidence="6" id="KW-1185">Reference proteome</keyword>
<dbReference type="Gene3D" id="1.10.10.60">
    <property type="entry name" value="Homeodomain-like"/>
    <property type="match status" value="2"/>
</dbReference>
<dbReference type="SUPFAM" id="SSF46689">
    <property type="entry name" value="Homeodomain-like"/>
    <property type="match status" value="2"/>
</dbReference>
<protein>
    <submittedName>
        <fullName evidence="5">AraC-like DNA-binding protein/mannose-6-phosphate isomerase-like protein (Cupin superfamily)</fullName>
    </submittedName>
</protein>
<gene>
    <name evidence="5" type="ORF">HNP82_003269</name>
</gene>
<dbReference type="InterPro" id="IPR014710">
    <property type="entry name" value="RmlC-like_jellyroll"/>
</dbReference>
<dbReference type="InterPro" id="IPR037923">
    <property type="entry name" value="HTH-like"/>
</dbReference>
<evidence type="ECO:0000259" key="4">
    <source>
        <dbReference type="PROSITE" id="PS01124"/>
    </source>
</evidence>
<dbReference type="InterPro" id="IPR009057">
    <property type="entry name" value="Homeodomain-like_sf"/>
</dbReference>
<feature type="domain" description="HTH araC/xylS-type" evidence="4">
    <location>
        <begin position="193"/>
        <end position="291"/>
    </location>
</feature>
<dbReference type="Pfam" id="PF12833">
    <property type="entry name" value="HTH_18"/>
    <property type="match status" value="1"/>
</dbReference>
<proteinExistence type="predicted"/>
<evidence type="ECO:0000313" key="6">
    <source>
        <dbReference type="Proteomes" id="UP000543642"/>
    </source>
</evidence>
<dbReference type="PROSITE" id="PS01124">
    <property type="entry name" value="HTH_ARAC_FAMILY_2"/>
    <property type="match status" value="1"/>
</dbReference>
<comment type="caution">
    <text evidence="5">The sequence shown here is derived from an EMBL/GenBank/DDBJ whole genome shotgun (WGS) entry which is preliminary data.</text>
</comment>
<dbReference type="RefSeq" id="WP_183776391.1">
    <property type="nucleotide sequence ID" value="NZ_CAWVEG010000042.1"/>
</dbReference>